<keyword evidence="14" id="KW-1185">Reference proteome</keyword>
<sequence length="277" mass="30964">MAEYKSFKNLKIDDLGDFVFKVSLNRPRKYNALNLDIWFEIGDVFKKLDADSNCRCIILEGEGKHFTTGLDLTEVTGAHGDEDVDHARRGRRLFPLIKKMQQSFTEIENCTKPVLVGIHGYCLGGGIDIITATDVRVATKDSIFSVKEVDIGMAADVGTLNRLPKCVGNQSWVKDISITARHFGADEALNFGLISRVFSTREEMQTELLKMAKLICTKSPVGVQGTKVVLNYSRDHTVQDSLNYVATWNMSQLFTEDMMKAGMAIMTKEPLPPFSKL</sequence>
<dbReference type="InterPro" id="IPR014748">
    <property type="entry name" value="Enoyl-CoA_hydra_C"/>
</dbReference>
<dbReference type="GO" id="GO:0051750">
    <property type="term" value="F:delta(3,5)-delta(2,4)-dienoyl-CoA isomerase activity"/>
    <property type="evidence" value="ECO:0007669"/>
    <property type="project" value="TreeGrafter"/>
</dbReference>
<organism evidence="13 14">
    <name type="scientific">Caenorhabditis angaria</name>
    <dbReference type="NCBI Taxonomy" id="860376"/>
    <lineage>
        <taxon>Eukaryota</taxon>
        <taxon>Metazoa</taxon>
        <taxon>Ecdysozoa</taxon>
        <taxon>Nematoda</taxon>
        <taxon>Chromadorea</taxon>
        <taxon>Rhabditida</taxon>
        <taxon>Rhabditina</taxon>
        <taxon>Rhabditomorpha</taxon>
        <taxon>Rhabditoidea</taxon>
        <taxon>Rhabditidae</taxon>
        <taxon>Peloderinae</taxon>
        <taxon>Caenorhabditis</taxon>
    </lineage>
</organism>
<dbReference type="Proteomes" id="UP001152747">
    <property type="component" value="Unassembled WGS sequence"/>
</dbReference>
<gene>
    <name evidence="13" type="ORF">CAMP_LOCUS4179</name>
</gene>
<comment type="subcellular location">
    <subcellularLocation>
        <location evidence="1">Peroxisome</location>
    </subcellularLocation>
</comment>
<dbReference type="GO" id="GO:0006631">
    <property type="term" value="P:fatty acid metabolic process"/>
    <property type="evidence" value="ECO:0007669"/>
    <property type="project" value="UniProtKB-KW"/>
</dbReference>
<keyword evidence="7" id="KW-0576">Peroxisome</keyword>
<dbReference type="GO" id="GO:0005739">
    <property type="term" value="C:mitochondrion"/>
    <property type="evidence" value="ECO:0007669"/>
    <property type="project" value="TreeGrafter"/>
</dbReference>
<comment type="catalytic activity">
    <reaction evidence="10">
        <text>(3E,5Z,8Z,11Z,14Z)-eicosapentaenoyl-CoA = (2E,4E,8Z,11Z,14Z)-eicosapentaenoyl-CoA</text>
        <dbReference type="Rhea" id="RHEA:45224"/>
        <dbReference type="ChEBI" id="CHEBI:85090"/>
        <dbReference type="ChEBI" id="CHEBI:85091"/>
    </reaction>
</comment>
<evidence type="ECO:0000256" key="7">
    <source>
        <dbReference type="ARBA" id="ARBA00023140"/>
    </source>
</evidence>
<dbReference type="EMBL" id="CANHGI010000002">
    <property type="protein sequence ID" value="CAI5441542.1"/>
    <property type="molecule type" value="Genomic_DNA"/>
</dbReference>
<comment type="function">
    <text evidence="11">Isomerization of 3-trans,5-cis-dienoyl-CoA to 2-trans,4-trans-dienoyl-CoA.</text>
</comment>
<dbReference type="InterPro" id="IPR001753">
    <property type="entry name" value="Enoyl-CoA_hydra/iso"/>
</dbReference>
<dbReference type="InterPro" id="IPR029045">
    <property type="entry name" value="ClpP/crotonase-like_dom_sf"/>
</dbReference>
<keyword evidence="5" id="KW-0007">Acetylation</keyword>
<comment type="similarity">
    <text evidence="3">Belongs to the enoyl-CoA hydratase/isomerase family.</text>
</comment>
<reference evidence="13" key="1">
    <citation type="submission" date="2022-11" db="EMBL/GenBank/DDBJ databases">
        <authorList>
            <person name="Kikuchi T."/>
        </authorList>
    </citation>
    <scope>NUCLEOTIDE SEQUENCE</scope>
    <source>
        <strain evidence="13">PS1010</strain>
    </source>
</reference>
<evidence type="ECO:0000256" key="11">
    <source>
        <dbReference type="ARBA" id="ARBA00055786"/>
    </source>
</evidence>
<dbReference type="Gene3D" id="1.10.12.10">
    <property type="entry name" value="Lyase 2-enoyl-coa Hydratase, Chain A, domain 2"/>
    <property type="match status" value="1"/>
</dbReference>
<proteinExistence type="inferred from homology"/>
<evidence type="ECO:0000256" key="4">
    <source>
        <dbReference type="ARBA" id="ARBA00022832"/>
    </source>
</evidence>
<evidence type="ECO:0000256" key="12">
    <source>
        <dbReference type="ARBA" id="ARBA00071021"/>
    </source>
</evidence>
<evidence type="ECO:0000313" key="14">
    <source>
        <dbReference type="Proteomes" id="UP001152747"/>
    </source>
</evidence>
<dbReference type="InterPro" id="IPR045002">
    <property type="entry name" value="Ech1-like"/>
</dbReference>
<evidence type="ECO:0000256" key="8">
    <source>
        <dbReference type="ARBA" id="ARBA00023235"/>
    </source>
</evidence>
<comment type="pathway">
    <text evidence="2">Lipid metabolism; fatty acid beta-oxidation.</text>
</comment>
<dbReference type="AlphaFoldDB" id="A0A9P1I8R8"/>
<dbReference type="FunFam" id="3.90.226.10:FF:000024">
    <property type="entry name" value="Delta3,5-delta2,4-dienoyl-CoA isomerase"/>
    <property type="match status" value="1"/>
</dbReference>
<dbReference type="OrthoDB" id="14970at2759"/>
<evidence type="ECO:0000256" key="10">
    <source>
        <dbReference type="ARBA" id="ARBA00052809"/>
    </source>
</evidence>
<keyword evidence="8" id="KW-0413">Isomerase</keyword>
<evidence type="ECO:0000256" key="9">
    <source>
        <dbReference type="ARBA" id="ARBA00051408"/>
    </source>
</evidence>
<protein>
    <recommendedName>
        <fullName evidence="12">Delta(3,5)-Delta(2,4)-dienoyl-CoA isomerase, mitochondrial</fullName>
    </recommendedName>
</protein>
<dbReference type="PANTHER" id="PTHR43149">
    <property type="entry name" value="ENOYL-COA HYDRATASE"/>
    <property type="match status" value="1"/>
</dbReference>
<evidence type="ECO:0000256" key="2">
    <source>
        <dbReference type="ARBA" id="ARBA00005005"/>
    </source>
</evidence>
<evidence type="ECO:0000256" key="3">
    <source>
        <dbReference type="ARBA" id="ARBA00005254"/>
    </source>
</evidence>
<evidence type="ECO:0000256" key="5">
    <source>
        <dbReference type="ARBA" id="ARBA00022990"/>
    </source>
</evidence>
<evidence type="ECO:0000256" key="6">
    <source>
        <dbReference type="ARBA" id="ARBA00023098"/>
    </source>
</evidence>
<dbReference type="PANTHER" id="PTHR43149:SF1">
    <property type="entry name" value="DELTA(3,5)-DELTA(2,4)-DIENOYL-COA ISOMERASE, MITOCHONDRIAL"/>
    <property type="match status" value="1"/>
</dbReference>
<comment type="caution">
    <text evidence="13">The sequence shown here is derived from an EMBL/GenBank/DDBJ whole genome shotgun (WGS) entry which is preliminary data.</text>
</comment>
<dbReference type="GO" id="GO:0005777">
    <property type="term" value="C:peroxisome"/>
    <property type="evidence" value="ECO:0007669"/>
    <property type="project" value="UniProtKB-SubCell"/>
</dbReference>
<accession>A0A9P1I8R8</accession>
<dbReference type="CDD" id="cd06558">
    <property type="entry name" value="crotonase-like"/>
    <property type="match status" value="1"/>
</dbReference>
<dbReference type="SUPFAM" id="SSF52096">
    <property type="entry name" value="ClpP/crotonase"/>
    <property type="match status" value="1"/>
</dbReference>
<dbReference type="FunFam" id="1.10.12.10:FF:000004">
    <property type="entry name" value="Delta3,5-delta2,4-dienoyl-CoA isomerase"/>
    <property type="match status" value="1"/>
</dbReference>
<dbReference type="Pfam" id="PF00378">
    <property type="entry name" value="ECH_1"/>
    <property type="match status" value="1"/>
</dbReference>
<evidence type="ECO:0000256" key="1">
    <source>
        <dbReference type="ARBA" id="ARBA00004275"/>
    </source>
</evidence>
<dbReference type="Gene3D" id="3.90.226.10">
    <property type="entry name" value="2-enoyl-CoA Hydratase, Chain A, domain 1"/>
    <property type="match status" value="1"/>
</dbReference>
<comment type="catalytic activity">
    <reaction evidence="9">
        <text>(3E,5Z)-octadienoyl-CoA = (2E,4E)-octadienoyl-CoA</text>
        <dbReference type="Rhea" id="RHEA:45244"/>
        <dbReference type="ChEBI" id="CHEBI:62243"/>
        <dbReference type="ChEBI" id="CHEBI:85108"/>
    </reaction>
</comment>
<keyword evidence="4" id="KW-0276">Fatty acid metabolism</keyword>
<name>A0A9P1I8R8_9PELO</name>
<keyword evidence="6" id="KW-0443">Lipid metabolism</keyword>
<evidence type="ECO:0000313" key="13">
    <source>
        <dbReference type="EMBL" id="CAI5441542.1"/>
    </source>
</evidence>